<dbReference type="RefSeq" id="WP_201364826.1">
    <property type="nucleotide sequence ID" value="NZ_BNJJ01000016.1"/>
</dbReference>
<dbReference type="InterPro" id="IPR026021">
    <property type="entry name" value="YdjA-like"/>
</dbReference>
<comment type="similarity">
    <text evidence="2 8">Belongs to the nitroreductase family.</text>
</comment>
<evidence type="ECO:0000256" key="8">
    <source>
        <dbReference type="PIRNR" id="PIRNR000232"/>
    </source>
</evidence>
<evidence type="ECO:0000313" key="10">
    <source>
        <dbReference type="EMBL" id="GHO87255.1"/>
    </source>
</evidence>
<dbReference type="Pfam" id="PF00881">
    <property type="entry name" value="Nitroreductase"/>
    <property type="match status" value="1"/>
</dbReference>
<dbReference type="PANTHER" id="PTHR43821:SF1">
    <property type="entry name" value="NAD(P)H NITROREDUCTASE YDJA-RELATED"/>
    <property type="match status" value="1"/>
</dbReference>
<evidence type="ECO:0000256" key="3">
    <source>
        <dbReference type="ARBA" id="ARBA00022630"/>
    </source>
</evidence>
<dbReference type="CDD" id="cd02135">
    <property type="entry name" value="YdjA-like"/>
    <property type="match status" value="1"/>
</dbReference>
<dbReference type="Gene3D" id="3.40.109.10">
    <property type="entry name" value="NADH Oxidase"/>
    <property type="match status" value="1"/>
</dbReference>
<evidence type="ECO:0000259" key="9">
    <source>
        <dbReference type="Pfam" id="PF00881"/>
    </source>
</evidence>
<evidence type="ECO:0000256" key="6">
    <source>
        <dbReference type="ARBA" id="ARBA00023002"/>
    </source>
</evidence>
<keyword evidence="5 8" id="KW-0521">NADP</keyword>
<dbReference type="InterPro" id="IPR029479">
    <property type="entry name" value="Nitroreductase"/>
</dbReference>
<dbReference type="EC" id="1.-.-.-" evidence="8"/>
<gene>
    <name evidence="10" type="ORF">KSZ_52610</name>
</gene>
<reference evidence="10 11" key="1">
    <citation type="journal article" date="2021" name="Int. J. Syst. Evol. Microbiol.">
        <title>Reticulibacter mediterranei gen. nov., sp. nov., within the new family Reticulibacteraceae fam. nov., and Ktedonospora formicarum gen. nov., sp. nov., Ktedonobacter robiniae sp. nov., Dictyobacter formicarum sp. nov. and Dictyobacter arantiisoli sp. nov., belonging to the class Ktedonobacteria.</title>
        <authorList>
            <person name="Yabe S."/>
            <person name="Zheng Y."/>
            <person name="Wang C.M."/>
            <person name="Sakai Y."/>
            <person name="Abe K."/>
            <person name="Yokota A."/>
            <person name="Donadio S."/>
            <person name="Cavaletti L."/>
            <person name="Monciardini P."/>
        </authorList>
    </citation>
    <scope>NUCLEOTIDE SEQUENCE [LARGE SCALE GENOMIC DNA]</scope>
    <source>
        <strain evidence="10 11">SOSP1-9</strain>
    </source>
</reference>
<evidence type="ECO:0000256" key="4">
    <source>
        <dbReference type="ARBA" id="ARBA00022643"/>
    </source>
</evidence>
<name>A0ABQ3VN96_9CHLR</name>
<dbReference type="PANTHER" id="PTHR43821">
    <property type="entry name" value="NAD(P)H NITROREDUCTASE YDJA-RELATED"/>
    <property type="match status" value="1"/>
</dbReference>
<sequence>MTTVFETIKRRRSIGKMTDQVPTHEQIERILEAATHAPNHHKTEPWKFFVLGGRARVELGDVMAQALAERHKDNPHLCSQASLDKERNKPLRSPILIAVAAEAPKQANVLAIENIEATAAAVQNMLLTAEELGLAAMWRTGDAAYDPQIKRWFGLTPEDHLVSFIYLGYPAIQPAERQHIPTASKTTWLGC</sequence>
<dbReference type="EMBL" id="BNJJ01000016">
    <property type="protein sequence ID" value="GHO87255.1"/>
    <property type="molecule type" value="Genomic_DNA"/>
</dbReference>
<dbReference type="SUPFAM" id="SSF55469">
    <property type="entry name" value="FMN-dependent nitroreductase-like"/>
    <property type="match status" value="1"/>
</dbReference>
<evidence type="ECO:0000256" key="2">
    <source>
        <dbReference type="ARBA" id="ARBA00007118"/>
    </source>
</evidence>
<accession>A0ABQ3VN96</accession>
<protein>
    <recommendedName>
        <fullName evidence="8">Putative NAD(P)H nitroreductase</fullName>
        <ecNumber evidence="8">1.-.-.-</ecNumber>
    </recommendedName>
</protein>
<keyword evidence="6 8" id="KW-0560">Oxidoreductase</keyword>
<dbReference type="InterPro" id="IPR000415">
    <property type="entry name" value="Nitroreductase-like"/>
</dbReference>
<evidence type="ECO:0000256" key="1">
    <source>
        <dbReference type="ARBA" id="ARBA00001917"/>
    </source>
</evidence>
<keyword evidence="7 8" id="KW-0520">NAD</keyword>
<organism evidence="10 11">
    <name type="scientific">Dictyobacter formicarum</name>
    <dbReference type="NCBI Taxonomy" id="2778368"/>
    <lineage>
        <taxon>Bacteria</taxon>
        <taxon>Bacillati</taxon>
        <taxon>Chloroflexota</taxon>
        <taxon>Ktedonobacteria</taxon>
        <taxon>Ktedonobacterales</taxon>
        <taxon>Dictyobacteraceae</taxon>
        <taxon>Dictyobacter</taxon>
    </lineage>
</organism>
<comment type="caution">
    <text evidence="10">The sequence shown here is derived from an EMBL/GenBank/DDBJ whole genome shotgun (WGS) entry which is preliminary data.</text>
</comment>
<dbReference type="Proteomes" id="UP000635565">
    <property type="component" value="Unassembled WGS sequence"/>
</dbReference>
<proteinExistence type="inferred from homology"/>
<dbReference type="InterPro" id="IPR052530">
    <property type="entry name" value="NAD(P)H_nitroreductase"/>
</dbReference>
<keyword evidence="4 8" id="KW-0288">FMN</keyword>
<dbReference type="PIRSF" id="PIRSF000232">
    <property type="entry name" value="YdjA"/>
    <property type="match status" value="1"/>
</dbReference>
<evidence type="ECO:0000256" key="7">
    <source>
        <dbReference type="ARBA" id="ARBA00023027"/>
    </source>
</evidence>
<keyword evidence="11" id="KW-1185">Reference proteome</keyword>
<keyword evidence="3 8" id="KW-0285">Flavoprotein</keyword>
<evidence type="ECO:0000256" key="5">
    <source>
        <dbReference type="ARBA" id="ARBA00022857"/>
    </source>
</evidence>
<evidence type="ECO:0000313" key="11">
    <source>
        <dbReference type="Proteomes" id="UP000635565"/>
    </source>
</evidence>
<feature type="domain" description="Nitroreductase" evidence="9">
    <location>
        <begin position="8"/>
        <end position="169"/>
    </location>
</feature>
<comment type="cofactor">
    <cofactor evidence="1 8">
        <name>FMN</name>
        <dbReference type="ChEBI" id="CHEBI:58210"/>
    </cofactor>
</comment>